<comment type="caution">
    <text evidence="2">The sequence shown here is derived from an EMBL/GenBank/DDBJ whole genome shotgun (WGS) entry which is preliminary data.</text>
</comment>
<evidence type="ECO:0000256" key="1">
    <source>
        <dbReference type="SAM" id="MobiDB-lite"/>
    </source>
</evidence>
<sequence length="425" mass="41353">MSTVEVDPVTAAVSNGGTEKTSSSPARDSAAPQPSAQQDQQSYTSQSALPSSSATSTIAETVYSSRPGTGAEPASGTGPASTAVPFLPAPSSVASSYDVGGMVVALLSVCISITSTSQAGSIGYTAALLSPAVSESSTPSPMSTKDTLATTNDGFTGFNSVVSESAQASTAVGGDLFSVSTGSTGSPNDPVVATVSADSVPAMITSSISMQSAYNTDSALQPITLGSAILIPISGSKYVIGTQTLVPGGSTITVSGTPYSLASSPSELVFGPSTTNLFQNTATASLPPILMGASTVTAVGNSEYVLGSQTLMPGGPGVTVAGTMYSLAPGATGLVAGTLTESLASASGIGSYIWAAIGGSPSATNATENSGSSSSSVESSGLASTSTGASSTSGAAIPAIHARRTRLASLFGTIATVLVMLGSLI</sequence>
<feature type="region of interest" description="Disordered" evidence="1">
    <location>
        <begin position="1"/>
        <end position="58"/>
    </location>
</feature>
<reference evidence="2" key="1">
    <citation type="submission" date="2023-08" db="EMBL/GenBank/DDBJ databases">
        <title>Black Yeasts Isolated from many extreme environments.</title>
        <authorList>
            <person name="Coleine C."/>
            <person name="Stajich J.E."/>
            <person name="Selbmann L."/>
        </authorList>
    </citation>
    <scope>NUCLEOTIDE SEQUENCE</scope>
    <source>
        <strain evidence="2">CCFEE 5810</strain>
    </source>
</reference>
<organism evidence="2 3">
    <name type="scientific">Elasticomyces elasticus</name>
    <dbReference type="NCBI Taxonomy" id="574655"/>
    <lineage>
        <taxon>Eukaryota</taxon>
        <taxon>Fungi</taxon>
        <taxon>Dikarya</taxon>
        <taxon>Ascomycota</taxon>
        <taxon>Pezizomycotina</taxon>
        <taxon>Dothideomycetes</taxon>
        <taxon>Dothideomycetidae</taxon>
        <taxon>Mycosphaerellales</taxon>
        <taxon>Teratosphaeriaceae</taxon>
        <taxon>Elasticomyces</taxon>
    </lineage>
</organism>
<evidence type="ECO:0000313" key="3">
    <source>
        <dbReference type="Proteomes" id="UP001310594"/>
    </source>
</evidence>
<proteinExistence type="predicted"/>
<name>A0AAN8A2H7_9PEZI</name>
<protein>
    <submittedName>
        <fullName evidence="2">Uncharacterized protein</fullName>
    </submittedName>
</protein>
<evidence type="ECO:0000313" key="2">
    <source>
        <dbReference type="EMBL" id="KAK5698285.1"/>
    </source>
</evidence>
<accession>A0AAN8A2H7</accession>
<feature type="region of interest" description="Disordered" evidence="1">
    <location>
        <begin position="364"/>
        <end position="395"/>
    </location>
</feature>
<feature type="compositionally biased region" description="Low complexity" evidence="1">
    <location>
        <begin position="22"/>
        <end position="58"/>
    </location>
</feature>
<dbReference type="EMBL" id="JAVRQU010000010">
    <property type="protein sequence ID" value="KAK5698285.1"/>
    <property type="molecule type" value="Genomic_DNA"/>
</dbReference>
<dbReference type="AlphaFoldDB" id="A0AAN8A2H7"/>
<gene>
    <name evidence="2" type="ORF">LTR97_007246</name>
</gene>
<feature type="compositionally biased region" description="Polar residues" evidence="1">
    <location>
        <begin position="12"/>
        <end position="21"/>
    </location>
</feature>
<dbReference type="Proteomes" id="UP001310594">
    <property type="component" value="Unassembled WGS sequence"/>
</dbReference>